<reference evidence="1" key="3">
    <citation type="submission" date="2023-03" db="UniProtKB">
        <authorList>
            <consortium name="EnsemblPlants"/>
        </authorList>
    </citation>
    <scope>IDENTIFICATION</scope>
    <source>
        <strain evidence="1">cv. Chiifu-401-42</strain>
    </source>
</reference>
<dbReference type="AlphaFoldDB" id="M4EA49"/>
<dbReference type="InParanoid" id="M4EA49"/>
<reference evidence="1 2" key="1">
    <citation type="journal article" date="2011" name="Nat. Genet.">
        <title>The genome of the mesopolyploid crop species Brassica rapa.</title>
        <authorList>
            <consortium name="Brassica rapa Genome Sequencing Project Consortium"/>
            <person name="Wang X."/>
            <person name="Wang H."/>
            <person name="Wang J."/>
            <person name="Sun R."/>
            <person name="Wu J."/>
            <person name="Liu S."/>
            <person name="Bai Y."/>
            <person name="Mun J.H."/>
            <person name="Bancroft I."/>
            <person name="Cheng F."/>
            <person name="Huang S."/>
            <person name="Li X."/>
            <person name="Hua W."/>
            <person name="Wang J."/>
            <person name="Wang X."/>
            <person name="Freeling M."/>
            <person name="Pires J.C."/>
            <person name="Paterson A.H."/>
            <person name="Chalhoub B."/>
            <person name="Wang B."/>
            <person name="Hayward A."/>
            <person name="Sharpe A.G."/>
            <person name="Park B.S."/>
            <person name="Weisshaar B."/>
            <person name="Liu B."/>
            <person name="Li B."/>
            <person name="Liu B."/>
            <person name="Tong C."/>
            <person name="Song C."/>
            <person name="Duran C."/>
            <person name="Peng C."/>
            <person name="Geng C."/>
            <person name="Koh C."/>
            <person name="Lin C."/>
            <person name="Edwards D."/>
            <person name="Mu D."/>
            <person name="Shen D."/>
            <person name="Soumpourou E."/>
            <person name="Li F."/>
            <person name="Fraser F."/>
            <person name="Conant G."/>
            <person name="Lassalle G."/>
            <person name="King G.J."/>
            <person name="Bonnema G."/>
            <person name="Tang H."/>
            <person name="Wang H."/>
            <person name="Belcram H."/>
            <person name="Zhou H."/>
            <person name="Hirakawa H."/>
            <person name="Abe H."/>
            <person name="Guo H."/>
            <person name="Wang H."/>
            <person name="Jin H."/>
            <person name="Parkin I.A."/>
            <person name="Batley J."/>
            <person name="Kim J.S."/>
            <person name="Just J."/>
            <person name="Li J."/>
            <person name="Xu J."/>
            <person name="Deng J."/>
            <person name="Kim J.A."/>
            <person name="Li J."/>
            <person name="Yu J."/>
            <person name="Meng J."/>
            <person name="Wang J."/>
            <person name="Min J."/>
            <person name="Poulain J."/>
            <person name="Wang J."/>
            <person name="Hatakeyama K."/>
            <person name="Wu K."/>
            <person name="Wang L."/>
            <person name="Fang L."/>
            <person name="Trick M."/>
            <person name="Links M.G."/>
            <person name="Zhao M."/>
            <person name="Jin M."/>
            <person name="Ramchiary N."/>
            <person name="Drou N."/>
            <person name="Berkman P.J."/>
            <person name="Cai Q."/>
            <person name="Huang Q."/>
            <person name="Li R."/>
            <person name="Tabata S."/>
            <person name="Cheng S."/>
            <person name="Zhang S."/>
            <person name="Zhang S."/>
            <person name="Huang S."/>
            <person name="Sato S."/>
            <person name="Sun S."/>
            <person name="Kwon S.J."/>
            <person name="Choi S.R."/>
            <person name="Lee T.H."/>
            <person name="Fan W."/>
            <person name="Zhao X."/>
            <person name="Tan X."/>
            <person name="Xu X."/>
            <person name="Wang Y."/>
            <person name="Qiu Y."/>
            <person name="Yin Y."/>
            <person name="Li Y."/>
            <person name="Du Y."/>
            <person name="Liao Y."/>
            <person name="Lim Y."/>
            <person name="Narusaka Y."/>
            <person name="Wang Y."/>
            <person name="Wang Z."/>
            <person name="Li Z."/>
            <person name="Wang Z."/>
            <person name="Xiong Z."/>
            <person name="Zhang Z."/>
        </authorList>
    </citation>
    <scope>NUCLEOTIDE SEQUENCE [LARGE SCALE GENOMIC DNA]</scope>
    <source>
        <strain evidence="1 2">cv. Chiifu-401-42</strain>
    </source>
</reference>
<organism evidence="1 2">
    <name type="scientific">Brassica campestris</name>
    <name type="common">Field mustard</name>
    <dbReference type="NCBI Taxonomy" id="3711"/>
    <lineage>
        <taxon>Eukaryota</taxon>
        <taxon>Viridiplantae</taxon>
        <taxon>Streptophyta</taxon>
        <taxon>Embryophyta</taxon>
        <taxon>Tracheophyta</taxon>
        <taxon>Spermatophyta</taxon>
        <taxon>Magnoliopsida</taxon>
        <taxon>eudicotyledons</taxon>
        <taxon>Gunneridae</taxon>
        <taxon>Pentapetalae</taxon>
        <taxon>rosids</taxon>
        <taxon>malvids</taxon>
        <taxon>Brassicales</taxon>
        <taxon>Brassicaceae</taxon>
        <taxon>Brassiceae</taxon>
        <taxon>Brassica</taxon>
    </lineage>
</organism>
<keyword evidence="2" id="KW-1185">Reference proteome</keyword>
<sequence length="65" mass="7529">MAMKPNSKSHVSPANDQEVMFFKDITDPHETQLRHRLIHFWEARNPVQKTLIGLETLLIDEQGTS</sequence>
<evidence type="ECO:0000313" key="1">
    <source>
        <dbReference type="EnsemblPlants" id="Bra025656.1-P"/>
    </source>
</evidence>
<dbReference type="OMA" id="HRLIHFW"/>
<reference evidence="1 2" key="2">
    <citation type="journal article" date="2018" name="Hortic Res">
        <title>Improved Brassica rapa reference genome by single-molecule sequencing and chromosome conformation capture technologies.</title>
        <authorList>
            <person name="Zhang L."/>
            <person name="Cai X."/>
            <person name="Wu J."/>
            <person name="Liu M."/>
            <person name="Grob S."/>
            <person name="Cheng F."/>
            <person name="Liang J."/>
            <person name="Cai C."/>
            <person name="Liu Z."/>
            <person name="Liu B."/>
            <person name="Wang F."/>
            <person name="Li S."/>
            <person name="Liu F."/>
            <person name="Li X."/>
            <person name="Cheng L."/>
            <person name="Yang W."/>
            <person name="Li M.H."/>
            <person name="Grossniklaus U."/>
            <person name="Zheng H."/>
            <person name="Wang X."/>
        </authorList>
    </citation>
    <scope>NUCLEOTIDE SEQUENCE [LARGE SCALE GENOMIC DNA]</scope>
    <source>
        <strain evidence="1 2">cv. Chiifu-401-42</strain>
    </source>
</reference>
<dbReference type="Gramene" id="Bra025656.1">
    <property type="protein sequence ID" value="Bra025656.1-P"/>
    <property type="gene ID" value="Bra025656"/>
</dbReference>
<dbReference type="EnsemblPlants" id="Bra025656.1">
    <property type="protein sequence ID" value="Bra025656.1-P"/>
    <property type="gene ID" value="Bra025656"/>
</dbReference>
<dbReference type="Proteomes" id="UP000011750">
    <property type="component" value="Chromosome A04"/>
</dbReference>
<dbReference type="HOGENOM" id="CLU_2852818_0_0_1"/>
<accession>M4EA49</accession>
<proteinExistence type="predicted"/>
<evidence type="ECO:0000313" key="2">
    <source>
        <dbReference type="Proteomes" id="UP000011750"/>
    </source>
</evidence>
<name>M4EA49_BRACM</name>
<protein>
    <submittedName>
        <fullName evidence="1">Uncharacterized protein</fullName>
    </submittedName>
</protein>